<organism evidence="2">
    <name type="scientific">uncultured Thiotrichaceae bacterium</name>
    <dbReference type="NCBI Taxonomy" id="298394"/>
    <lineage>
        <taxon>Bacteria</taxon>
        <taxon>Pseudomonadati</taxon>
        <taxon>Pseudomonadota</taxon>
        <taxon>Gammaproteobacteria</taxon>
        <taxon>Thiotrichales</taxon>
        <taxon>Thiotrichaceae</taxon>
        <taxon>environmental samples</taxon>
    </lineage>
</organism>
<gene>
    <name evidence="2" type="ORF">HELGO_WM6335</name>
</gene>
<dbReference type="EMBL" id="CACVAY010000110">
    <property type="protein sequence ID" value="CAA6822324.1"/>
    <property type="molecule type" value="Genomic_DNA"/>
</dbReference>
<name>A0A6S6TSJ8_9GAMM</name>
<evidence type="ECO:0000313" key="2">
    <source>
        <dbReference type="EMBL" id="CAA6822324.1"/>
    </source>
</evidence>
<reference evidence="2" key="1">
    <citation type="submission" date="2020-01" db="EMBL/GenBank/DDBJ databases">
        <authorList>
            <person name="Meier V. D."/>
            <person name="Meier V D."/>
        </authorList>
    </citation>
    <scope>NUCLEOTIDE SEQUENCE</scope>
    <source>
        <strain evidence="2">HLG_WM_MAG_07</strain>
    </source>
</reference>
<feature type="region of interest" description="Disordered" evidence="1">
    <location>
        <begin position="49"/>
        <end position="68"/>
    </location>
</feature>
<protein>
    <submittedName>
        <fullName evidence="2">Uncharacterized protein</fullName>
    </submittedName>
</protein>
<accession>A0A6S6TSJ8</accession>
<dbReference type="AlphaFoldDB" id="A0A6S6TSJ8"/>
<evidence type="ECO:0000256" key="1">
    <source>
        <dbReference type="SAM" id="MobiDB-lite"/>
    </source>
</evidence>
<proteinExistence type="predicted"/>
<sequence length="313" mass="34163">MYMNNGISTTIVSVLGGIALLISNASLALQSKATSTVATQAEQVQAMNKQRVDSAPYSSNRVKRNSKKMSVLKDRTRVRFKVKFKRGLGIANSDVKWSVRPVSGKGTQLKRGREATMRLKPGKYVVSLRIGDFKKTQNVTVKRSRNSVQTIPVSAKIGIVKASSNFANVASSDVKWTITNSKGTVVSRTSGKDLKRIVQAGSYKVAATYKGNKKGRNVTVANGRVGKTTIHMPTGSVKFRAFKGNGTKQPLMEKAAWTIYDARGKSVSASSKNNFRVTLFPGKYSVVVKTRGKKQKKTFNIQSGRNSDVVLHL</sequence>